<protein>
    <submittedName>
        <fullName evidence="1">Uncharacterized protein</fullName>
    </submittedName>
</protein>
<dbReference type="EMBL" id="OKRB01000132">
    <property type="protein sequence ID" value="SPE29704.1"/>
    <property type="molecule type" value="Genomic_DNA"/>
</dbReference>
<evidence type="ECO:0000313" key="2">
    <source>
        <dbReference type="Proteomes" id="UP000239735"/>
    </source>
</evidence>
<proteinExistence type="predicted"/>
<accession>A0A2N9M2I2</accession>
<dbReference type="OrthoDB" id="9553784at2"/>
<reference evidence="2" key="1">
    <citation type="submission" date="2018-02" db="EMBL/GenBank/DDBJ databases">
        <authorList>
            <person name="Hausmann B."/>
        </authorList>
    </citation>
    <scope>NUCLEOTIDE SEQUENCE [LARGE SCALE GENOMIC DNA]</scope>
    <source>
        <strain evidence="2">Peat soil MAG SbA5</strain>
    </source>
</reference>
<sequence length="100" mass="11092">MTVIQELQDVVQKLHGVKATHRESVAVKETWQGKTIWDGVVEVFDLHGHPETNTAYAWLHDTGDPKNPLPVTVLHIDPALSPAKAVRAFIVQEYGNAEEA</sequence>
<organism evidence="1 2">
    <name type="scientific">Candidatus Sulfuritelmatomonas gaucii</name>
    <dbReference type="NCBI Taxonomy" id="2043161"/>
    <lineage>
        <taxon>Bacteria</taxon>
        <taxon>Pseudomonadati</taxon>
        <taxon>Acidobacteriota</taxon>
        <taxon>Terriglobia</taxon>
        <taxon>Terriglobales</taxon>
        <taxon>Acidobacteriaceae</taxon>
        <taxon>Candidatus Sulfuritelmatomonas</taxon>
    </lineage>
</organism>
<dbReference type="AlphaFoldDB" id="A0A2N9M2I2"/>
<name>A0A2N9M2I2_9BACT</name>
<gene>
    <name evidence="1" type="ORF">SBA5_710002</name>
</gene>
<dbReference type="Proteomes" id="UP000239735">
    <property type="component" value="Unassembled WGS sequence"/>
</dbReference>
<evidence type="ECO:0000313" key="1">
    <source>
        <dbReference type="EMBL" id="SPE29704.1"/>
    </source>
</evidence>